<sequence length="98" mass="11480">MIPSRKNNPYSWYSGTNDPTLTKTICIKIALAVFEFCIANKRRKRTQLAVQLIRYYLNYSEGCRERGTTPYPLSNSSNRRHATSFDACWTCRRISFFI</sequence>
<keyword evidence="3" id="KW-1185">Reference proteome</keyword>
<keyword evidence="1" id="KW-1133">Transmembrane helix</keyword>
<name>A0AAV4R5H4_CAEEX</name>
<reference evidence="2 3" key="1">
    <citation type="submission" date="2021-06" db="EMBL/GenBank/DDBJ databases">
        <title>Caerostris extrusa draft genome.</title>
        <authorList>
            <person name="Kono N."/>
            <person name="Arakawa K."/>
        </authorList>
    </citation>
    <scope>NUCLEOTIDE SEQUENCE [LARGE SCALE GENOMIC DNA]</scope>
</reference>
<dbReference type="AlphaFoldDB" id="A0AAV4R5H4"/>
<keyword evidence="1" id="KW-0472">Membrane</keyword>
<comment type="caution">
    <text evidence="2">The sequence shown here is derived from an EMBL/GenBank/DDBJ whole genome shotgun (WGS) entry which is preliminary data.</text>
</comment>
<protein>
    <submittedName>
        <fullName evidence="2">Uncharacterized protein</fullName>
    </submittedName>
</protein>
<organism evidence="2 3">
    <name type="scientific">Caerostris extrusa</name>
    <name type="common">Bark spider</name>
    <name type="synonym">Caerostris bankana</name>
    <dbReference type="NCBI Taxonomy" id="172846"/>
    <lineage>
        <taxon>Eukaryota</taxon>
        <taxon>Metazoa</taxon>
        <taxon>Ecdysozoa</taxon>
        <taxon>Arthropoda</taxon>
        <taxon>Chelicerata</taxon>
        <taxon>Arachnida</taxon>
        <taxon>Araneae</taxon>
        <taxon>Araneomorphae</taxon>
        <taxon>Entelegynae</taxon>
        <taxon>Araneoidea</taxon>
        <taxon>Araneidae</taxon>
        <taxon>Caerostris</taxon>
    </lineage>
</organism>
<evidence type="ECO:0000313" key="3">
    <source>
        <dbReference type="Proteomes" id="UP001054945"/>
    </source>
</evidence>
<proteinExistence type="predicted"/>
<gene>
    <name evidence="2" type="ORF">CEXT_815091</name>
</gene>
<keyword evidence="1" id="KW-0812">Transmembrane</keyword>
<accession>A0AAV4R5H4</accession>
<evidence type="ECO:0000256" key="1">
    <source>
        <dbReference type="SAM" id="Phobius"/>
    </source>
</evidence>
<evidence type="ECO:0000313" key="2">
    <source>
        <dbReference type="EMBL" id="GIY16276.1"/>
    </source>
</evidence>
<dbReference type="EMBL" id="BPLR01007355">
    <property type="protein sequence ID" value="GIY16276.1"/>
    <property type="molecule type" value="Genomic_DNA"/>
</dbReference>
<feature type="transmembrane region" description="Helical" evidence="1">
    <location>
        <begin position="20"/>
        <end position="38"/>
    </location>
</feature>
<dbReference type="Proteomes" id="UP001054945">
    <property type="component" value="Unassembled WGS sequence"/>
</dbReference>